<dbReference type="InterPro" id="IPR049712">
    <property type="entry name" value="Poly_export"/>
</dbReference>
<keyword evidence="7" id="KW-0732">Signal</keyword>
<comment type="similarity">
    <text evidence="2">Belongs to the BexD/CtrA/VexA family.</text>
</comment>
<keyword evidence="8" id="KW-0625">Polysaccharide transport</keyword>
<evidence type="ECO:0000259" key="17">
    <source>
        <dbReference type="Pfam" id="PF22461"/>
    </source>
</evidence>
<keyword evidence="3" id="KW-0813">Transport</keyword>
<evidence type="ECO:0000256" key="2">
    <source>
        <dbReference type="ARBA" id="ARBA00009450"/>
    </source>
</evidence>
<organism evidence="18 19">
    <name type="scientific">Joostella atrarenae</name>
    <dbReference type="NCBI Taxonomy" id="679257"/>
    <lineage>
        <taxon>Bacteria</taxon>
        <taxon>Pseudomonadati</taxon>
        <taxon>Bacteroidota</taxon>
        <taxon>Flavobacteriia</taxon>
        <taxon>Flavobacteriales</taxon>
        <taxon>Flavobacteriaceae</taxon>
        <taxon>Joostella</taxon>
    </lineage>
</organism>
<comment type="subcellular location">
    <subcellularLocation>
        <location evidence="1">Cell outer membrane</location>
        <topology evidence="1">Multi-pass membrane protein</topology>
    </subcellularLocation>
</comment>
<dbReference type="PROSITE" id="PS51257">
    <property type="entry name" value="PROKAR_LIPOPROTEIN"/>
    <property type="match status" value="1"/>
</dbReference>
<comment type="caution">
    <text evidence="18">The sequence shown here is derived from an EMBL/GenBank/DDBJ whole genome shotgun (WGS) entry which is preliminary data.</text>
</comment>
<evidence type="ECO:0000256" key="11">
    <source>
        <dbReference type="ARBA" id="ARBA00023136"/>
    </source>
</evidence>
<dbReference type="Pfam" id="PF22461">
    <property type="entry name" value="SLBB_2"/>
    <property type="match status" value="1"/>
</dbReference>
<keyword evidence="4" id="KW-1134">Transmembrane beta strand</keyword>
<evidence type="ECO:0000256" key="5">
    <source>
        <dbReference type="ARBA" id="ARBA00022597"/>
    </source>
</evidence>
<dbReference type="Proteomes" id="UP000829517">
    <property type="component" value="Unassembled WGS sequence"/>
</dbReference>
<evidence type="ECO:0000256" key="10">
    <source>
        <dbReference type="ARBA" id="ARBA00023114"/>
    </source>
</evidence>
<keyword evidence="9" id="KW-0406">Ion transport</keyword>
<keyword evidence="6 15" id="KW-0812">Transmembrane</keyword>
<evidence type="ECO:0000256" key="13">
    <source>
        <dbReference type="ARBA" id="ARBA00023237"/>
    </source>
</evidence>
<feature type="domain" description="Polysaccharide export protein N-terminal" evidence="16">
    <location>
        <begin position="41"/>
        <end position="139"/>
    </location>
</feature>
<evidence type="ECO:0000256" key="15">
    <source>
        <dbReference type="SAM" id="Phobius"/>
    </source>
</evidence>
<evidence type="ECO:0000259" key="16">
    <source>
        <dbReference type="Pfam" id="PF02563"/>
    </source>
</evidence>
<dbReference type="Pfam" id="PF02563">
    <property type="entry name" value="Poly_export"/>
    <property type="match status" value="1"/>
</dbReference>
<dbReference type="EMBL" id="JAETXX010000014">
    <property type="protein sequence ID" value="MCF8716265.1"/>
    <property type="molecule type" value="Genomic_DNA"/>
</dbReference>
<evidence type="ECO:0000256" key="6">
    <source>
        <dbReference type="ARBA" id="ARBA00022692"/>
    </source>
</evidence>
<dbReference type="PANTHER" id="PTHR33619">
    <property type="entry name" value="POLYSACCHARIDE EXPORT PROTEIN GFCE-RELATED"/>
    <property type="match status" value="1"/>
</dbReference>
<evidence type="ECO:0000256" key="9">
    <source>
        <dbReference type="ARBA" id="ARBA00023065"/>
    </source>
</evidence>
<keyword evidence="11 15" id="KW-0472">Membrane</keyword>
<proteinExistence type="inferred from homology"/>
<reference evidence="18 19" key="1">
    <citation type="submission" date="2021-01" db="EMBL/GenBank/DDBJ databases">
        <title>Genome sequencing of Joostella atrarenae M1-2 (= KCTC 23194).</title>
        <authorList>
            <person name="Zakaria M.R."/>
            <person name="Lam M.Q."/>
            <person name="Chong C.S."/>
        </authorList>
    </citation>
    <scope>NUCLEOTIDE SEQUENCE [LARGE SCALE GENOMIC DNA]</scope>
    <source>
        <strain evidence="18 19">M1-2</strain>
    </source>
</reference>
<keyword evidence="5" id="KW-0762">Sugar transport</keyword>
<name>A0ABS9J780_9FLAO</name>
<feature type="transmembrane region" description="Helical" evidence="15">
    <location>
        <begin position="239"/>
        <end position="257"/>
    </location>
</feature>
<sequence length="258" mass="28783">MKLIYKFSAICCIFFVLFSCVSERKVVYLQDLKNKDIIKSNNNPVKISNNDLLTIIVSSSDIAAAAPFNLPITSSYSPSTTQLTTSQAIQTYLVNQDGNINFPVLGEVNVAGKTRNEVIDILKKKISQYLVDPIINLRIVNYNVTILGEVNKPGQYTFQDEHVSLLEAIGTAGDLTIYGKRDNILVIREVGDSKTKTFRVNIKNSNFINSPVYYLQQNDIVYVVPNKSQVQGSSYNRNAPVYISLASVIISLIVLFTR</sequence>
<dbReference type="RefSeq" id="WP_236960485.1">
    <property type="nucleotide sequence ID" value="NZ_JAETXX010000014.1"/>
</dbReference>
<dbReference type="PANTHER" id="PTHR33619:SF3">
    <property type="entry name" value="POLYSACCHARIDE EXPORT PROTEIN GFCE-RELATED"/>
    <property type="match status" value="1"/>
</dbReference>
<gene>
    <name evidence="18" type="ORF">JM658_15650</name>
</gene>
<protein>
    <submittedName>
        <fullName evidence="18">Polysaccharide export protein</fullName>
    </submittedName>
</protein>
<dbReference type="InterPro" id="IPR054765">
    <property type="entry name" value="SLBB_dom"/>
</dbReference>
<keyword evidence="10" id="KW-0626">Porin</keyword>
<evidence type="ECO:0000256" key="12">
    <source>
        <dbReference type="ARBA" id="ARBA00023139"/>
    </source>
</evidence>
<keyword evidence="15" id="KW-1133">Transmembrane helix</keyword>
<dbReference type="InterPro" id="IPR003715">
    <property type="entry name" value="Poly_export_N"/>
</dbReference>
<evidence type="ECO:0000313" key="18">
    <source>
        <dbReference type="EMBL" id="MCF8716265.1"/>
    </source>
</evidence>
<evidence type="ECO:0000256" key="7">
    <source>
        <dbReference type="ARBA" id="ARBA00022729"/>
    </source>
</evidence>
<keyword evidence="14" id="KW-0449">Lipoprotein</keyword>
<keyword evidence="19" id="KW-1185">Reference proteome</keyword>
<accession>A0ABS9J780</accession>
<evidence type="ECO:0000256" key="14">
    <source>
        <dbReference type="ARBA" id="ARBA00023288"/>
    </source>
</evidence>
<keyword evidence="13" id="KW-0998">Cell outer membrane</keyword>
<evidence type="ECO:0000256" key="1">
    <source>
        <dbReference type="ARBA" id="ARBA00004571"/>
    </source>
</evidence>
<evidence type="ECO:0000256" key="3">
    <source>
        <dbReference type="ARBA" id="ARBA00022448"/>
    </source>
</evidence>
<keyword evidence="12" id="KW-0564">Palmitate</keyword>
<evidence type="ECO:0000256" key="4">
    <source>
        <dbReference type="ARBA" id="ARBA00022452"/>
    </source>
</evidence>
<dbReference type="Gene3D" id="3.10.560.10">
    <property type="entry name" value="Outer membrane lipoprotein wza domain like"/>
    <property type="match status" value="1"/>
</dbReference>
<feature type="domain" description="SLBB" evidence="17">
    <location>
        <begin position="144"/>
        <end position="223"/>
    </location>
</feature>
<evidence type="ECO:0000256" key="8">
    <source>
        <dbReference type="ARBA" id="ARBA00023047"/>
    </source>
</evidence>
<evidence type="ECO:0000313" key="19">
    <source>
        <dbReference type="Proteomes" id="UP000829517"/>
    </source>
</evidence>